<protein>
    <submittedName>
        <fullName evidence="3">Ogr/Delta-like zinc finger family protein</fullName>
    </submittedName>
</protein>
<comment type="caution">
    <text evidence="3">The sequence shown here is derived from an EMBL/GenBank/DDBJ whole genome shotgun (WGS) entry which is preliminary data.</text>
</comment>
<evidence type="ECO:0000313" key="4">
    <source>
        <dbReference type="Proteomes" id="UP001597400"/>
    </source>
</evidence>
<feature type="region of interest" description="Disordered" evidence="1">
    <location>
        <begin position="73"/>
        <end position="101"/>
    </location>
</feature>
<proteinExistence type="predicted"/>
<sequence length="111" mass="12153">MTRTTKSRNAGMACPHCAERMVVRTSQQVTLTVREAEYSCGGCGFRCVSQLSIIRVLRQPDVLNPEVPRLPFSNPNLQWSRAKPANDDAPLPANDDEVPPRVAVAAPLRPG</sequence>
<dbReference type="Proteomes" id="UP001597400">
    <property type="component" value="Unassembled WGS sequence"/>
</dbReference>
<keyword evidence="4" id="KW-1185">Reference proteome</keyword>
<organism evidence="3 4">
    <name type="scientific">Sphingomonas arantia</name>
    <dbReference type="NCBI Taxonomy" id="1460676"/>
    <lineage>
        <taxon>Bacteria</taxon>
        <taxon>Pseudomonadati</taxon>
        <taxon>Pseudomonadota</taxon>
        <taxon>Alphaproteobacteria</taxon>
        <taxon>Sphingomonadales</taxon>
        <taxon>Sphingomonadaceae</taxon>
        <taxon>Sphingomonas</taxon>
    </lineage>
</organism>
<dbReference type="Pfam" id="PF04606">
    <property type="entry name" value="Ogr_Delta"/>
    <property type="match status" value="1"/>
</dbReference>
<evidence type="ECO:0000313" key="3">
    <source>
        <dbReference type="EMBL" id="MFD1949908.1"/>
    </source>
</evidence>
<name>A0ABW4TV30_9SPHN</name>
<dbReference type="EMBL" id="JBHUGS010000001">
    <property type="protein sequence ID" value="MFD1949908.1"/>
    <property type="molecule type" value="Genomic_DNA"/>
</dbReference>
<dbReference type="RefSeq" id="WP_380927618.1">
    <property type="nucleotide sequence ID" value="NZ_JBHUGS010000001.1"/>
</dbReference>
<gene>
    <name evidence="3" type="ORF">ACFSGX_03880</name>
</gene>
<dbReference type="InterPro" id="IPR007684">
    <property type="entry name" value="Znf_Ogr/Delta"/>
</dbReference>
<feature type="domain" description="Zinc finger Ogr/Delta-type" evidence="2">
    <location>
        <begin position="14"/>
        <end position="56"/>
    </location>
</feature>
<reference evidence="4" key="1">
    <citation type="journal article" date="2019" name="Int. J. Syst. Evol. Microbiol.">
        <title>The Global Catalogue of Microorganisms (GCM) 10K type strain sequencing project: providing services to taxonomists for standard genome sequencing and annotation.</title>
        <authorList>
            <consortium name="The Broad Institute Genomics Platform"/>
            <consortium name="The Broad Institute Genome Sequencing Center for Infectious Disease"/>
            <person name="Wu L."/>
            <person name="Ma J."/>
        </authorList>
    </citation>
    <scope>NUCLEOTIDE SEQUENCE [LARGE SCALE GENOMIC DNA]</scope>
    <source>
        <strain evidence="4">CGMCC 1.12702</strain>
    </source>
</reference>
<accession>A0ABW4TV30</accession>
<evidence type="ECO:0000256" key="1">
    <source>
        <dbReference type="SAM" id="MobiDB-lite"/>
    </source>
</evidence>
<evidence type="ECO:0000259" key="2">
    <source>
        <dbReference type="Pfam" id="PF04606"/>
    </source>
</evidence>